<sequence>MRKILAAVPVALALALAGCGSGDDGGTGVASAGGAASTTAGSAPTMGNGDMGLKYAQCMRENGVPMEDPVDGRITLKLDGSVPRETVDKAQEACRQYNPQENGAAKSDPKMEQAARDFAVCMRENGVEAFPDPEPGQKGIRIDGSLSQDPDFEQASQKCQEVLAGARG</sequence>
<comment type="caution">
    <text evidence="3">The sequence shown here is derived from an EMBL/GenBank/DDBJ whole genome shotgun (WGS) entry which is preliminary data.</text>
</comment>
<protein>
    <recommendedName>
        <fullName evidence="5">Lipoprotein</fullName>
    </recommendedName>
</protein>
<organism evidence="3 4">
    <name type="scientific">Amycolatopsis thermoflava</name>
    <dbReference type="NCBI Taxonomy" id="84480"/>
    <lineage>
        <taxon>Bacteria</taxon>
        <taxon>Bacillati</taxon>
        <taxon>Actinomycetota</taxon>
        <taxon>Actinomycetes</taxon>
        <taxon>Pseudonocardiales</taxon>
        <taxon>Pseudonocardiaceae</taxon>
        <taxon>Amycolatopsis</taxon>
        <taxon>Amycolatopsis methanolica group</taxon>
    </lineage>
</organism>
<name>A0A3N2GV23_9PSEU</name>
<dbReference type="PROSITE" id="PS51257">
    <property type="entry name" value="PROKAR_LIPOPROTEIN"/>
    <property type="match status" value="1"/>
</dbReference>
<feature type="region of interest" description="Disordered" evidence="1">
    <location>
        <begin position="26"/>
        <end position="48"/>
    </location>
</feature>
<feature type="chain" id="PRO_5017963012" description="Lipoprotein" evidence="2">
    <location>
        <begin position="23"/>
        <end position="168"/>
    </location>
</feature>
<evidence type="ECO:0000256" key="1">
    <source>
        <dbReference type="SAM" id="MobiDB-lite"/>
    </source>
</evidence>
<evidence type="ECO:0000313" key="4">
    <source>
        <dbReference type="Proteomes" id="UP000274843"/>
    </source>
</evidence>
<evidence type="ECO:0000313" key="3">
    <source>
        <dbReference type="EMBL" id="ROS40486.1"/>
    </source>
</evidence>
<evidence type="ECO:0000256" key="2">
    <source>
        <dbReference type="SAM" id="SignalP"/>
    </source>
</evidence>
<evidence type="ECO:0008006" key="5">
    <source>
        <dbReference type="Google" id="ProtNLM"/>
    </source>
</evidence>
<dbReference type="RefSeq" id="WP_027932682.1">
    <property type="nucleotide sequence ID" value="NZ_RKHY01000001.1"/>
</dbReference>
<reference evidence="3 4" key="1">
    <citation type="submission" date="2018-11" db="EMBL/GenBank/DDBJ databases">
        <title>Sequencing the genomes of 1000 actinobacteria strains.</title>
        <authorList>
            <person name="Klenk H.-P."/>
        </authorList>
    </citation>
    <scope>NUCLEOTIDE SEQUENCE [LARGE SCALE GENOMIC DNA]</scope>
    <source>
        <strain evidence="3 4">DSM 44348</strain>
    </source>
</reference>
<accession>A0A3N2GV23</accession>
<dbReference type="Proteomes" id="UP000274843">
    <property type="component" value="Unassembled WGS sequence"/>
</dbReference>
<dbReference type="GeneID" id="301844213"/>
<gene>
    <name evidence="3" type="ORF">EDD35_2822</name>
</gene>
<feature type="signal peptide" evidence="2">
    <location>
        <begin position="1"/>
        <end position="22"/>
    </location>
</feature>
<proteinExistence type="predicted"/>
<keyword evidence="4" id="KW-1185">Reference proteome</keyword>
<dbReference type="EMBL" id="RKHY01000001">
    <property type="protein sequence ID" value="ROS40486.1"/>
    <property type="molecule type" value="Genomic_DNA"/>
</dbReference>
<feature type="compositionally biased region" description="Low complexity" evidence="1">
    <location>
        <begin position="29"/>
        <end position="45"/>
    </location>
</feature>
<feature type="region of interest" description="Disordered" evidence="1">
    <location>
        <begin position="128"/>
        <end position="156"/>
    </location>
</feature>
<keyword evidence="2" id="KW-0732">Signal</keyword>
<dbReference type="AlphaFoldDB" id="A0A3N2GV23"/>